<dbReference type="SUPFAM" id="SSF54001">
    <property type="entry name" value="Cysteine proteinases"/>
    <property type="match status" value="1"/>
</dbReference>
<accession>A0A7W7IZ58</accession>
<feature type="domain" description="Transglutaminase-like" evidence="1">
    <location>
        <begin position="108"/>
        <end position="175"/>
    </location>
</feature>
<protein>
    <recommendedName>
        <fullName evidence="1">Transglutaminase-like domain-containing protein</fullName>
    </recommendedName>
</protein>
<dbReference type="GO" id="GO:0005737">
    <property type="term" value="C:cytoplasm"/>
    <property type="evidence" value="ECO:0007669"/>
    <property type="project" value="TreeGrafter"/>
</dbReference>
<dbReference type="PANTHER" id="PTHR46333">
    <property type="entry name" value="CYTOKINESIS PROTEIN 3"/>
    <property type="match status" value="1"/>
</dbReference>
<dbReference type="InterPro" id="IPR002931">
    <property type="entry name" value="Transglutaminase-like"/>
</dbReference>
<keyword evidence="3" id="KW-1185">Reference proteome</keyword>
<dbReference type="RefSeq" id="WP_184164396.1">
    <property type="nucleotide sequence ID" value="NZ_JACHLD010000005.1"/>
</dbReference>
<reference evidence="2 3" key="1">
    <citation type="submission" date="2020-08" db="EMBL/GenBank/DDBJ databases">
        <title>Functional genomics of gut bacteria from endangered species of beetles.</title>
        <authorList>
            <person name="Carlos-Shanley C."/>
        </authorList>
    </citation>
    <scope>NUCLEOTIDE SEQUENCE [LARGE SCALE GENOMIC DNA]</scope>
    <source>
        <strain evidence="2 3">S00142</strain>
    </source>
</reference>
<dbReference type="InterPro" id="IPR038765">
    <property type="entry name" value="Papain-like_cys_pep_sf"/>
</dbReference>
<comment type="caution">
    <text evidence="2">The sequence shown here is derived from an EMBL/GenBank/DDBJ whole genome shotgun (WGS) entry which is preliminary data.</text>
</comment>
<organism evidence="2 3">
    <name type="scientific">Flavobacterium nitrogenifigens</name>
    <dbReference type="NCBI Taxonomy" id="1617283"/>
    <lineage>
        <taxon>Bacteria</taxon>
        <taxon>Pseudomonadati</taxon>
        <taxon>Bacteroidota</taxon>
        <taxon>Flavobacteriia</taxon>
        <taxon>Flavobacteriales</taxon>
        <taxon>Flavobacteriaceae</taxon>
        <taxon>Flavobacterium</taxon>
    </lineage>
</organism>
<dbReference type="Pfam" id="PF01841">
    <property type="entry name" value="Transglut_core"/>
    <property type="match status" value="1"/>
</dbReference>
<dbReference type="Gene3D" id="3.10.620.30">
    <property type="match status" value="1"/>
</dbReference>
<dbReference type="EMBL" id="JACHLD010000005">
    <property type="protein sequence ID" value="MBB4803228.1"/>
    <property type="molecule type" value="Genomic_DNA"/>
</dbReference>
<dbReference type="SMART" id="SM00460">
    <property type="entry name" value="TGc"/>
    <property type="match status" value="1"/>
</dbReference>
<dbReference type="Proteomes" id="UP000561681">
    <property type="component" value="Unassembled WGS sequence"/>
</dbReference>
<evidence type="ECO:0000313" key="2">
    <source>
        <dbReference type="EMBL" id="MBB4803228.1"/>
    </source>
</evidence>
<evidence type="ECO:0000313" key="3">
    <source>
        <dbReference type="Proteomes" id="UP000561681"/>
    </source>
</evidence>
<proteinExistence type="predicted"/>
<dbReference type="AlphaFoldDB" id="A0A7W7IZ58"/>
<name>A0A7W7IZ58_9FLAO</name>
<dbReference type="PANTHER" id="PTHR46333:SF2">
    <property type="entry name" value="CYTOKINESIS PROTEIN 3"/>
    <property type="match status" value="1"/>
</dbReference>
<evidence type="ECO:0000259" key="1">
    <source>
        <dbReference type="SMART" id="SM00460"/>
    </source>
</evidence>
<gene>
    <name evidence="2" type="ORF">HNP37_003303</name>
</gene>
<dbReference type="InterPro" id="IPR052557">
    <property type="entry name" value="CAP/Cytokinesis_protein"/>
</dbReference>
<sequence>MITRKIAFVFLFLNFLNLSYSQKYNAIDSIVSKYPNFADTEKLAERIQKDFTTEYDKARTIYSWITLNIEYDAKKFFNPSVPKSFISKDPTEIDREIKKYIDNEIKKTFRSKKGVCEDFSRLYEQIGTLSGLNVKVINGDAKIDFNDIGRKRLYSRHAWNVVEIDGKWILIDVTWGEGYLDYKTKTTVKEFTPVYFDTDPKYFYALHFPESEYKNLKDKEVYLNGPLIYNQTIERDCEILMPKSGIVTANIGDEILFKIKNLSEFDDLYCFDDDGQEIEMFDVREKNNVLEFEILCQKKRNQFVTLYRHYKAIASFKIISKQ</sequence>